<proteinExistence type="predicted"/>
<dbReference type="OrthoDB" id="3544596at2759"/>
<name>A0A1D9QF78_SCLS1</name>
<dbReference type="KEGG" id="ssl:SS1G_07950"/>
<feature type="compositionally biased region" description="Basic and acidic residues" evidence="1">
    <location>
        <begin position="191"/>
        <end position="205"/>
    </location>
</feature>
<feature type="region of interest" description="Disordered" evidence="1">
    <location>
        <begin position="112"/>
        <end position="147"/>
    </location>
</feature>
<accession>A0A1D9QF78</accession>
<feature type="region of interest" description="Disordered" evidence="1">
    <location>
        <begin position="164"/>
        <end position="205"/>
    </location>
</feature>
<evidence type="ECO:0000256" key="1">
    <source>
        <dbReference type="SAM" id="MobiDB-lite"/>
    </source>
</evidence>
<organism evidence="2 3">
    <name type="scientific">Sclerotinia sclerotiorum (strain ATCC 18683 / 1980 / Ss-1)</name>
    <name type="common">White mold</name>
    <name type="synonym">Whetzelinia sclerotiorum</name>
    <dbReference type="NCBI Taxonomy" id="665079"/>
    <lineage>
        <taxon>Eukaryota</taxon>
        <taxon>Fungi</taxon>
        <taxon>Dikarya</taxon>
        <taxon>Ascomycota</taxon>
        <taxon>Pezizomycotina</taxon>
        <taxon>Leotiomycetes</taxon>
        <taxon>Helotiales</taxon>
        <taxon>Sclerotiniaceae</taxon>
        <taxon>Sclerotinia</taxon>
    </lineage>
</organism>
<reference evidence="3" key="1">
    <citation type="journal article" date="2017" name="Genome Biol. Evol.">
        <title>The complete genome sequence of the phytopathogenic fungus Sclerotinia sclerotiorum reveals insights into the genome architecture of broad host range pathogens.</title>
        <authorList>
            <person name="Derbyshire M."/>
            <person name="Denton-Giles M."/>
            <person name="Hegedus D."/>
            <person name="Seifbarghy S."/>
            <person name="Rollins J."/>
            <person name="van Kan J."/>
            <person name="Seidl M.F."/>
            <person name="Faino L."/>
            <person name="Mbengue M."/>
            <person name="Navaud O."/>
            <person name="Raffaele S."/>
            <person name="Hammond-Kosack K."/>
            <person name="Heard S."/>
            <person name="Oliver R."/>
        </authorList>
    </citation>
    <scope>NUCLEOTIDE SEQUENCE [LARGE SCALE GENOMIC DNA]</scope>
    <source>
        <strain evidence="3">ATCC 18683 / 1980 / Ss-1</strain>
    </source>
</reference>
<protein>
    <submittedName>
        <fullName evidence="2">Uncharacterized protein</fullName>
    </submittedName>
</protein>
<dbReference type="VEuPathDB" id="FungiDB:sscle_11g082120"/>
<gene>
    <name evidence="2" type="ORF">sscle_11g082120</name>
</gene>
<feature type="compositionally biased region" description="Polar residues" evidence="1">
    <location>
        <begin position="181"/>
        <end position="190"/>
    </location>
</feature>
<evidence type="ECO:0000313" key="2">
    <source>
        <dbReference type="EMBL" id="APA13442.1"/>
    </source>
</evidence>
<dbReference type="AlphaFoldDB" id="A0A1D9QF78"/>
<dbReference type="Proteomes" id="UP000177798">
    <property type="component" value="Chromosome 11"/>
</dbReference>
<dbReference type="RefSeq" id="XP_001591324.1">
    <property type="nucleotide sequence ID" value="XM_001591274.1"/>
</dbReference>
<evidence type="ECO:0000313" key="3">
    <source>
        <dbReference type="Proteomes" id="UP000177798"/>
    </source>
</evidence>
<sequence length="205" mass="23609">MLDIETNGRNINQSLGIYVLEFITHGTFTVHTQGGVSFETPPCPRLRIRPTSHGSYREAAPQRESPRSPTLAYTAPTNQPETPMRYFDVGGKKCPYYFHHCDDSGMGVWRLDPPHRSSDTTGIRRSETPRPRARDIPYRRPEGTSKFGRYVDGTELRVREWLEDVASQDIPESTSTRDLRASQTARQSDAQNREEGYHWRRDRNQ</sequence>
<feature type="region of interest" description="Disordered" evidence="1">
    <location>
        <begin position="41"/>
        <end position="79"/>
    </location>
</feature>
<dbReference type="EMBL" id="CP017824">
    <property type="protein sequence ID" value="APA13442.1"/>
    <property type="molecule type" value="Genomic_DNA"/>
</dbReference>
<feature type="compositionally biased region" description="Basic and acidic residues" evidence="1">
    <location>
        <begin position="112"/>
        <end position="143"/>
    </location>
</feature>